<dbReference type="Proteomes" id="UP000286954">
    <property type="component" value="Chromosome"/>
</dbReference>
<dbReference type="SUPFAM" id="SSF55874">
    <property type="entry name" value="ATPase domain of HSP90 chaperone/DNA topoisomerase II/histidine kinase"/>
    <property type="match status" value="1"/>
</dbReference>
<keyword evidence="3" id="KW-0597">Phosphoprotein</keyword>
<dbReference type="PRINTS" id="PR00344">
    <property type="entry name" value="BCTRLSENSOR"/>
</dbReference>
<evidence type="ECO:0000256" key="6">
    <source>
        <dbReference type="ARBA" id="ARBA00023012"/>
    </source>
</evidence>
<dbReference type="InterPro" id="IPR003661">
    <property type="entry name" value="HisK_dim/P_dom"/>
</dbReference>
<reference evidence="7 8" key="1">
    <citation type="submission" date="2016-12" db="EMBL/GenBank/DDBJ databases">
        <title>The genome of dimorphic prosthecate Glycocaulis alkaliphilus 6b-8t, isolated from crude oil dictates its adaptability in petroleum environments.</title>
        <authorList>
            <person name="Wu X.-L."/>
            <person name="Geng S."/>
        </authorList>
    </citation>
    <scope>NUCLEOTIDE SEQUENCE [LARGE SCALE GENOMIC DNA]</scope>
    <source>
        <strain evidence="7 8">6B-8</strain>
    </source>
</reference>
<evidence type="ECO:0000256" key="5">
    <source>
        <dbReference type="ARBA" id="ARBA00022777"/>
    </source>
</evidence>
<dbReference type="Pfam" id="PF02518">
    <property type="entry name" value="HATPase_c"/>
    <property type="match status" value="1"/>
</dbReference>
<dbReference type="KEGG" id="gak:X907_0486"/>
<dbReference type="Gene3D" id="3.30.450.20">
    <property type="entry name" value="PAS domain"/>
    <property type="match status" value="2"/>
</dbReference>
<comment type="catalytic activity">
    <reaction evidence="1">
        <text>ATP + protein L-histidine = ADP + protein N-phospho-L-histidine.</text>
        <dbReference type="EC" id="2.7.13.3"/>
    </reaction>
</comment>
<dbReference type="Gene3D" id="1.10.287.130">
    <property type="match status" value="1"/>
</dbReference>
<dbReference type="InterPro" id="IPR036097">
    <property type="entry name" value="HisK_dim/P_sf"/>
</dbReference>
<accession>A0A3T0E6Y9</accession>
<evidence type="ECO:0000313" key="7">
    <source>
        <dbReference type="EMBL" id="AZU03034.1"/>
    </source>
</evidence>
<dbReference type="FunFam" id="3.30.565.10:FF:000006">
    <property type="entry name" value="Sensor histidine kinase WalK"/>
    <property type="match status" value="1"/>
</dbReference>
<dbReference type="InterPro" id="IPR000014">
    <property type="entry name" value="PAS"/>
</dbReference>
<dbReference type="Pfam" id="PF12860">
    <property type="entry name" value="PAS_7"/>
    <property type="match status" value="2"/>
</dbReference>
<dbReference type="PANTHER" id="PTHR43711">
    <property type="entry name" value="TWO-COMPONENT HISTIDINE KINASE"/>
    <property type="match status" value="1"/>
</dbReference>
<name>A0A3T0E6Y9_9PROT</name>
<dbReference type="InterPro" id="IPR050736">
    <property type="entry name" value="Sensor_HK_Regulatory"/>
</dbReference>
<dbReference type="SUPFAM" id="SSF55785">
    <property type="entry name" value="PYP-like sensor domain (PAS domain)"/>
    <property type="match status" value="2"/>
</dbReference>
<dbReference type="OrthoDB" id="9774458at2"/>
<dbReference type="InterPro" id="IPR035965">
    <property type="entry name" value="PAS-like_dom_sf"/>
</dbReference>
<dbReference type="Pfam" id="PF00512">
    <property type="entry name" value="HisKA"/>
    <property type="match status" value="1"/>
</dbReference>
<sequence length="830" mass="89712">MMATEPAQLATLIVTGGAVGFAVATALWAWRLTEGVRTARSHWQKRIAWLEDRLARADSVFGAHPGLVLVWETPPDPEATGWSSPRVYGSPTALASLVQFADLGSGVINEPDPATALLDGIADYEARSAGGMETTLRQRMGELMREGKPFSLTVSGPSGRFIEADGRPAGSQLVLWIADATIRGLEESGARGRLEEARSVVADDPLAFLDMLGKAPFPSWRISASGRLHWVNPAYVEAVEGKSAADVIDRQLLLEPGLPAQAGEALKASAPVAHIRGAVIKGERRALDVVVFPISGGVAGAAFDITRGEEARAALKRFREAHDETLNHMAEAVAIFDRTKQLIFYNRAFARLFALEEAVLNDRPSHGALLDRLREDQLLPNPANADYKNWKAGELAYYERPPGTETPDELWPLGDGRTLRVARQRHPLGGVLLIFEDMTDQLALQARYNTLIKVQRATLDRLHEAVAVFGPEGELQLHNLAFETLWKLAPETLEKADFTAIADACHALHPDKESWAAIKARITDTSPESRTAKTGEVRRADGSVLTWLSRPLPDGATLIAWDDITDTRRVEEALRDRAEALEASEKIKTGFVGHVSYQLRTPLTTIGGYADLLAGGFAGPLSDRQKDPIAAIQTASAQLAKLIDDILDIAAIDAGQLELDLGDTRLDALAAEAAELVMPRAEHAGIKLNVNAGKGEGPVRADGARLKQVLYNLLTNALDHVDQGGRIEVGAEVKDGEARLWVSDNGEGIDKDRQASVFERFERGQSNRAGAGLGLALVKEIVRLHGGWVELDSTPGRGTKVTCHLPVNAPLDHAAPELDLASARKERGKA</sequence>
<dbReference type="EC" id="2.7.13.3" evidence="2"/>
<organism evidence="7 8">
    <name type="scientific">Glycocaulis alkaliphilus</name>
    <dbReference type="NCBI Taxonomy" id="1434191"/>
    <lineage>
        <taxon>Bacteria</taxon>
        <taxon>Pseudomonadati</taxon>
        <taxon>Pseudomonadota</taxon>
        <taxon>Alphaproteobacteria</taxon>
        <taxon>Maricaulales</taxon>
        <taxon>Maricaulaceae</taxon>
        <taxon>Glycocaulis</taxon>
    </lineage>
</organism>
<evidence type="ECO:0000313" key="8">
    <source>
        <dbReference type="Proteomes" id="UP000286954"/>
    </source>
</evidence>
<dbReference type="EMBL" id="CP018911">
    <property type="protein sequence ID" value="AZU03034.1"/>
    <property type="molecule type" value="Genomic_DNA"/>
</dbReference>
<dbReference type="PROSITE" id="PS50109">
    <property type="entry name" value="HIS_KIN"/>
    <property type="match status" value="1"/>
</dbReference>
<evidence type="ECO:0000256" key="4">
    <source>
        <dbReference type="ARBA" id="ARBA00022679"/>
    </source>
</evidence>
<proteinExistence type="predicted"/>
<keyword evidence="6" id="KW-0902">Two-component regulatory system</keyword>
<protein>
    <recommendedName>
        <fullName evidence="2">histidine kinase</fullName>
        <ecNumber evidence="2">2.7.13.3</ecNumber>
    </recommendedName>
</protein>
<dbReference type="InterPro" id="IPR003594">
    <property type="entry name" value="HATPase_dom"/>
</dbReference>
<gene>
    <name evidence="7" type="ORF">X907_0486</name>
</gene>
<dbReference type="GO" id="GO:0000155">
    <property type="term" value="F:phosphorelay sensor kinase activity"/>
    <property type="evidence" value="ECO:0007669"/>
    <property type="project" value="InterPro"/>
</dbReference>
<dbReference type="SUPFAM" id="SSF47384">
    <property type="entry name" value="Homodimeric domain of signal transducing histidine kinase"/>
    <property type="match status" value="1"/>
</dbReference>
<evidence type="ECO:0000256" key="1">
    <source>
        <dbReference type="ARBA" id="ARBA00000085"/>
    </source>
</evidence>
<dbReference type="RefSeq" id="WP_127565461.1">
    <property type="nucleotide sequence ID" value="NZ_BMFB01000002.1"/>
</dbReference>
<dbReference type="CDD" id="cd00075">
    <property type="entry name" value="HATPase"/>
    <property type="match status" value="1"/>
</dbReference>
<dbReference type="SMART" id="SM00388">
    <property type="entry name" value="HisKA"/>
    <property type="match status" value="1"/>
</dbReference>
<dbReference type="PANTHER" id="PTHR43711:SF1">
    <property type="entry name" value="HISTIDINE KINASE 1"/>
    <property type="match status" value="1"/>
</dbReference>
<dbReference type="AlphaFoldDB" id="A0A3T0E6Y9"/>
<dbReference type="InterPro" id="IPR004358">
    <property type="entry name" value="Sig_transdc_His_kin-like_C"/>
</dbReference>
<evidence type="ECO:0000256" key="2">
    <source>
        <dbReference type="ARBA" id="ARBA00012438"/>
    </source>
</evidence>
<dbReference type="Gene3D" id="3.30.565.10">
    <property type="entry name" value="Histidine kinase-like ATPase, C-terminal domain"/>
    <property type="match status" value="1"/>
</dbReference>
<keyword evidence="5 7" id="KW-0418">Kinase</keyword>
<dbReference type="CDD" id="cd00082">
    <property type="entry name" value="HisKA"/>
    <property type="match status" value="1"/>
</dbReference>
<evidence type="ECO:0000256" key="3">
    <source>
        <dbReference type="ARBA" id="ARBA00022553"/>
    </source>
</evidence>
<keyword evidence="4" id="KW-0808">Transferase</keyword>
<dbReference type="InterPro" id="IPR005467">
    <property type="entry name" value="His_kinase_dom"/>
</dbReference>
<dbReference type="InterPro" id="IPR036890">
    <property type="entry name" value="HATPase_C_sf"/>
</dbReference>
<dbReference type="SMART" id="SM00387">
    <property type="entry name" value="HATPase_c"/>
    <property type="match status" value="1"/>
</dbReference>
<keyword evidence="8" id="KW-1185">Reference proteome</keyword>
<dbReference type="SMART" id="SM00091">
    <property type="entry name" value="PAS"/>
    <property type="match status" value="2"/>
</dbReference>